<dbReference type="InterPro" id="IPR029062">
    <property type="entry name" value="Class_I_gatase-like"/>
</dbReference>
<dbReference type="RefSeq" id="WP_338437082.1">
    <property type="nucleotide sequence ID" value="NZ_JAUYVH010000007.1"/>
</dbReference>
<dbReference type="Proteomes" id="UP001225596">
    <property type="component" value="Unassembled WGS sequence"/>
</dbReference>
<protein>
    <submittedName>
        <fullName evidence="2">Glutamine amidotransferase</fullName>
    </submittedName>
</protein>
<accession>A0ABU1BQ75</accession>
<dbReference type="InterPro" id="IPR017926">
    <property type="entry name" value="GATASE"/>
</dbReference>
<dbReference type="PANTHER" id="PTHR42695">
    <property type="entry name" value="GLUTAMINE AMIDOTRANSFERASE YLR126C-RELATED"/>
    <property type="match status" value="1"/>
</dbReference>
<dbReference type="EMBL" id="JAUYVH010000007">
    <property type="protein sequence ID" value="MDQ9171146.1"/>
    <property type="molecule type" value="Genomic_DNA"/>
</dbReference>
<evidence type="ECO:0000313" key="2">
    <source>
        <dbReference type="EMBL" id="MDQ9171146.1"/>
    </source>
</evidence>
<dbReference type="SUPFAM" id="SSF52317">
    <property type="entry name" value="Class I glutamine amidotransferase-like"/>
    <property type="match status" value="1"/>
</dbReference>
<reference evidence="2 3" key="1">
    <citation type="submission" date="2023-08" db="EMBL/GenBank/DDBJ databases">
        <title>Oxalobacteraceae gen .nov., isolated from river sludge outside the plant.</title>
        <authorList>
            <person name="Zhao S.Y."/>
        </authorList>
    </citation>
    <scope>NUCLEOTIDE SEQUENCE [LARGE SCALE GENOMIC DNA]</scope>
    <source>
        <strain evidence="2 3">R-40</strain>
    </source>
</reference>
<gene>
    <name evidence="2" type="ORF">Q8A64_12100</name>
</gene>
<dbReference type="Gene3D" id="3.40.50.880">
    <property type="match status" value="1"/>
</dbReference>
<feature type="domain" description="Glutamine amidotransferase" evidence="1">
    <location>
        <begin position="28"/>
        <end position="195"/>
    </location>
</feature>
<proteinExistence type="predicted"/>
<dbReference type="CDD" id="cd01741">
    <property type="entry name" value="GATase1_1"/>
    <property type="match status" value="1"/>
</dbReference>
<dbReference type="PROSITE" id="PS51273">
    <property type="entry name" value="GATASE_TYPE_1"/>
    <property type="match status" value="1"/>
</dbReference>
<dbReference type="NCBIfam" id="NF006562">
    <property type="entry name" value="PRK09065.1"/>
    <property type="match status" value="1"/>
</dbReference>
<evidence type="ECO:0000313" key="3">
    <source>
        <dbReference type="Proteomes" id="UP001225596"/>
    </source>
</evidence>
<keyword evidence="2" id="KW-0315">Glutamine amidotransferase</keyword>
<dbReference type="InterPro" id="IPR044992">
    <property type="entry name" value="ChyE-like"/>
</dbReference>
<sequence>MSTFIILKTGHTYPSISKTFGDFEHWIQAGIDVGTMPIQISDPRTDDMFPEMDKVAGVVVTGSRSMVTDREPWSEASALWLRHLVENDVPVLGICYGHQLLAHAMGGDVEYHSHGIEIGTVTVKCTEFAVTDELFQGLPAEIQVHAVHRQSVRRLPPNAVLLAGNEFEPHHAYRIGRSAWGVQFHPEFSPDVMTAYIRQLANDLAQGGKCVDGLLNEVNETVWASLILHRFGEIIFSRNASEA</sequence>
<dbReference type="Pfam" id="PF00117">
    <property type="entry name" value="GATase"/>
    <property type="match status" value="1"/>
</dbReference>
<dbReference type="PANTHER" id="PTHR42695:SF5">
    <property type="entry name" value="GLUTAMINE AMIDOTRANSFERASE YLR126C-RELATED"/>
    <property type="match status" value="1"/>
</dbReference>
<keyword evidence="3" id="KW-1185">Reference proteome</keyword>
<evidence type="ECO:0000259" key="1">
    <source>
        <dbReference type="Pfam" id="PF00117"/>
    </source>
</evidence>
<organism evidence="2 3">
    <name type="scientific">Keguizhuia sedimenti</name>
    <dbReference type="NCBI Taxonomy" id="3064264"/>
    <lineage>
        <taxon>Bacteria</taxon>
        <taxon>Pseudomonadati</taxon>
        <taxon>Pseudomonadota</taxon>
        <taxon>Betaproteobacteria</taxon>
        <taxon>Burkholderiales</taxon>
        <taxon>Oxalobacteraceae</taxon>
        <taxon>Keguizhuia</taxon>
    </lineage>
</organism>
<comment type="caution">
    <text evidence="2">The sequence shown here is derived from an EMBL/GenBank/DDBJ whole genome shotgun (WGS) entry which is preliminary data.</text>
</comment>
<name>A0ABU1BQ75_9BURK</name>